<dbReference type="Gene3D" id="2.160.20.10">
    <property type="entry name" value="Single-stranded right-handed beta-helix, Pectin lyase-like"/>
    <property type="match status" value="1"/>
</dbReference>
<protein>
    <recommendedName>
        <fullName evidence="3">Squalene cyclase C-terminal domain-containing protein</fullName>
    </recommendedName>
</protein>
<feature type="chain" id="PRO_5028320705" description="Squalene cyclase C-terminal domain-containing protein" evidence="1">
    <location>
        <begin position="23"/>
        <end position="736"/>
    </location>
</feature>
<sequence length="736" mass="79719">MFNRRLIAAIVVLLTAARVVPAATEEQIEQARLKGMEFLKSQQTKDGNWEYPNYQTGITALCTLALIENGVPISDPVVDKGYRYVKKQVADVKNTYEIALSILLLARVGDRLDRPHIRTLGARLLAGQNKGGGWGYSCPAVEASSLGDLRKLSRQDGAGDNSCTQFAVLGLWVASRYSTPIEIAMAEVAQRFLDGQLEDGGWSYQPPSSDKPESGSNFQTRNTMTCAGLFCLTVARATKIRQQQREQAATGGEERGEKATLLSDPVYAKGFARVGQFAKGIGPGSSKYFLWSVERLGVLLGLEKLGDADWFGLGADALVKTQRPDGSWSEGKDALSDTSFAILFLRKANLGSDISRLLEGTPLKQFALVSQPETPRFETLADALKAAKAGDVIRVDGNGPFKFSNDVLDKDLTIQAGYGYDPVFEFQIGLDAKGLRYKPERDEMAQSVLHVTAGTVTLEGLRMQIDPPITSTPVNWKGVRVAGGKLRMLNCTLSESNKRGMVGVSIEGASSAHFRNCQFIGGKSCVSVVGGGAPQPVLFENCILYSNACVSATNSADQKPADIQLHFRNCCLQGTEAIACPGLKGQLSVTATESLFRCDALSLSFLPSATSKEGRSWSGAHNVYNVSSWFGAAGKKVATISDVKSHLKFWGDAEKDASTKTIAWLTPRRIGQFSHNLNPQDWDLSEKSELALAAVRYGITANTVGAGEGYSRYREDIRYNEWKKDAKNAIVAASTP</sequence>
<dbReference type="InterPro" id="IPR012334">
    <property type="entry name" value="Pectin_lyas_fold"/>
</dbReference>
<reference evidence="2" key="1">
    <citation type="journal article" date="2020" name="mSystems">
        <title>Genome- and Community-Level Interaction Insights into Carbon Utilization and Element Cycling Functions of Hydrothermarchaeota in Hydrothermal Sediment.</title>
        <authorList>
            <person name="Zhou Z."/>
            <person name="Liu Y."/>
            <person name="Xu W."/>
            <person name="Pan J."/>
            <person name="Luo Z.H."/>
            <person name="Li M."/>
        </authorList>
    </citation>
    <scope>NUCLEOTIDE SEQUENCE [LARGE SCALE GENOMIC DNA]</scope>
    <source>
        <strain evidence="2">SpSt-508</strain>
    </source>
</reference>
<gene>
    <name evidence="2" type="ORF">ENS64_08525</name>
</gene>
<dbReference type="SUPFAM" id="SSF51126">
    <property type="entry name" value="Pectin lyase-like"/>
    <property type="match status" value="1"/>
</dbReference>
<dbReference type="InterPro" id="IPR008930">
    <property type="entry name" value="Terpenoid_cyclase/PrenylTrfase"/>
</dbReference>
<comment type="caution">
    <text evidence="2">The sequence shown here is derived from an EMBL/GenBank/DDBJ whole genome shotgun (WGS) entry which is preliminary data.</text>
</comment>
<evidence type="ECO:0000313" key="2">
    <source>
        <dbReference type="EMBL" id="HGT39292.1"/>
    </source>
</evidence>
<dbReference type="EMBL" id="DSVQ01000012">
    <property type="protein sequence ID" value="HGT39292.1"/>
    <property type="molecule type" value="Genomic_DNA"/>
</dbReference>
<dbReference type="SUPFAM" id="SSF48239">
    <property type="entry name" value="Terpenoid cyclases/Protein prenyltransferases"/>
    <property type="match status" value="1"/>
</dbReference>
<keyword evidence="1" id="KW-0732">Signal</keyword>
<evidence type="ECO:0008006" key="3">
    <source>
        <dbReference type="Google" id="ProtNLM"/>
    </source>
</evidence>
<dbReference type="CDD" id="cd00688">
    <property type="entry name" value="ISOPREN_C2_like"/>
    <property type="match status" value="1"/>
</dbReference>
<accession>A0A7C4LKG1</accession>
<proteinExistence type="predicted"/>
<dbReference type="Gene3D" id="1.50.10.20">
    <property type="match status" value="1"/>
</dbReference>
<dbReference type="InterPro" id="IPR011050">
    <property type="entry name" value="Pectin_lyase_fold/virulence"/>
</dbReference>
<feature type="signal peptide" evidence="1">
    <location>
        <begin position="1"/>
        <end position="22"/>
    </location>
</feature>
<organism evidence="2">
    <name type="scientific">Schlesneria paludicola</name>
    <dbReference type="NCBI Taxonomy" id="360056"/>
    <lineage>
        <taxon>Bacteria</taxon>
        <taxon>Pseudomonadati</taxon>
        <taxon>Planctomycetota</taxon>
        <taxon>Planctomycetia</taxon>
        <taxon>Planctomycetales</taxon>
        <taxon>Planctomycetaceae</taxon>
        <taxon>Schlesneria</taxon>
    </lineage>
</organism>
<evidence type="ECO:0000256" key="1">
    <source>
        <dbReference type="SAM" id="SignalP"/>
    </source>
</evidence>
<dbReference type="AlphaFoldDB" id="A0A7C4LKG1"/>
<name>A0A7C4LKG1_9PLAN</name>